<dbReference type="RefSeq" id="WP_208148560.1">
    <property type="nucleotide sequence ID" value="NZ_JAGETV010000007.1"/>
</dbReference>
<keyword evidence="2" id="KW-1185">Reference proteome</keyword>
<name>A0ABS3Q573_9GAMM</name>
<accession>A0ABS3Q573</accession>
<organism evidence="1 2">
    <name type="scientific">Thiomicrorhabdus marina</name>
    <dbReference type="NCBI Taxonomy" id="2818442"/>
    <lineage>
        <taxon>Bacteria</taxon>
        <taxon>Pseudomonadati</taxon>
        <taxon>Pseudomonadota</taxon>
        <taxon>Gammaproteobacteria</taxon>
        <taxon>Thiotrichales</taxon>
        <taxon>Piscirickettsiaceae</taxon>
        <taxon>Thiomicrorhabdus</taxon>
    </lineage>
</organism>
<comment type="caution">
    <text evidence="1">The sequence shown here is derived from an EMBL/GenBank/DDBJ whole genome shotgun (WGS) entry which is preliminary data.</text>
</comment>
<dbReference type="EMBL" id="JAGETV010000007">
    <property type="protein sequence ID" value="MBO1927114.1"/>
    <property type="molecule type" value="Genomic_DNA"/>
</dbReference>
<dbReference type="Proteomes" id="UP000664835">
    <property type="component" value="Unassembled WGS sequence"/>
</dbReference>
<gene>
    <name evidence="1" type="ORF">J3998_05950</name>
</gene>
<evidence type="ECO:0000313" key="2">
    <source>
        <dbReference type="Proteomes" id="UP000664835"/>
    </source>
</evidence>
<sequence>MAIPILDEYLLSQFLEMECLGEFSETSVHTLNQLIRKYDLKLFIRLKSGENSFCFNREGDSKELFSMKSNSVFIKKLQFSKPVFSKPRVSISLVEHHSKIDGSRKLLFPFRWVTIPGFDAETQKRKDTKHFGRFSISRFPSEIFITSADYQSYKECLDNHSSKAIEVTKRAKVPVQVRRLEKLEDYLVLLGLDLNDAPFSKSQHGFEGREQAWRVLDEFYHEDKLFPPSSEKTIGGFFDNQNLVHFKANKGKLKKN</sequence>
<evidence type="ECO:0000313" key="1">
    <source>
        <dbReference type="EMBL" id="MBO1927114.1"/>
    </source>
</evidence>
<proteinExistence type="predicted"/>
<protein>
    <submittedName>
        <fullName evidence="1">Uncharacterized protein</fullName>
    </submittedName>
</protein>
<reference evidence="1 2" key="1">
    <citation type="submission" date="2021-03" db="EMBL/GenBank/DDBJ databases">
        <title>Thiomicrorhabdus sp.nov.,novel sulfur-oxidizing bacteria isolated from coastal sediment.</title>
        <authorList>
            <person name="Liu X."/>
        </authorList>
    </citation>
    <scope>NUCLEOTIDE SEQUENCE [LARGE SCALE GENOMIC DNA]</scope>
    <source>
        <strain evidence="1 2">6S2-11</strain>
    </source>
</reference>